<feature type="compositionally biased region" description="Basic residues" evidence="1">
    <location>
        <begin position="98"/>
        <end position="109"/>
    </location>
</feature>
<comment type="caution">
    <text evidence="3">The sequence shown here is derived from an EMBL/GenBank/DDBJ whole genome shotgun (WGS) entry which is preliminary data.</text>
</comment>
<keyword evidence="2" id="KW-0812">Transmembrane</keyword>
<reference evidence="3 4" key="1">
    <citation type="submission" date="2024-04" db="EMBL/GenBank/DDBJ databases">
        <title>Phyllosticta paracitricarpa is synonymous to the EU quarantine fungus P. citricarpa based on phylogenomic analyses.</title>
        <authorList>
            <consortium name="Lawrence Berkeley National Laboratory"/>
            <person name="Van Ingen-Buijs V.A."/>
            <person name="Van Westerhoven A.C."/>
            <person name="Haridas S."/>
            <person name="Skiadas P."/>
            <person name="Martin F."/>
            <person name="Groenewald J.Z."/>
            <person name="Crous P.W."/>
            <person name="Seidl M.F."/>
        </authorList>
    </citation>
    <scope>NUCLEOTIDE SEQUENCE [LARGE SCALE GENOMIC DNA]</scope>
    <source>
        <strain evidence="3 4">CBS 123374</strain>
    </source>
</reference>
<feature type="compositionally biased region" description="Acidic residues" evidence="1">
    <location>
        <begin position="125"/>
        <end position="142"/>
    </location>
</feature>
<feature type="transmembrane region" description="Helical" evidence="2">
    <location>
        <begin position="6"/>
        <end position="30"/>
    </location>
</feature>
<feature type="region of interest" description="Disordered" evidence="1">
    <location>
        <begin position="86"/>
        <end position="152"/>
    </location>
</feature>
<accession>A0ABR1YQP9</accession>
<feature type="compositionally biased region" description="Basic and acidic residues" evidence="1">
    <location>
        <begin position="213"/>
        <end position="243"/>
    </location>
</feature>
<gene>
    <name evidence="3" type="ORF">HDK90DRAFT_510465</name>
</gene>
<name>A0ABR1YQP9_9PEZI</name>
<sequence length="252" mass="27584">MSAFSSIIKTIFVPLLVAGILYAVVTHALLPLHRRYIRRYQHYLPLHAASSSYQPNSSFSPAALSARAAQLLSSLSARLTHPFAPSSHIYTSPPSYRQSRRRAGTRRQAGHTNNALLDSSPSSSDEYDDERDADSIASDEGEGMVGFAPVQSAARREALERIRREHWDEDAANGHSRNNSDSNTTGIPRMGLGRMGTGLGLGSIGGVHVVDDREVERGERRLSRELEEGFRDSSESDEAEGRGGNRIIGTVR</sequence>
<dbReference type="EMBL" id="JBBWRZ010000005">
    <property type="protein sequence ID" value="KAK8235285.1"/>
    <property type="molecule type" value="Genomic_DNA"/>
</dbReference>
<organism evidence="3 4">
    <name type="scientific">Phyllosticta capitalensis</name>
    <dbReference type="NCBI Taxonomy" id="121624"/>
    <lineage>
        <taxon>Eukaryota</taxon>
        <taxon>Fungi</taxon>
        <taxon>Dikarya</taxon>
        <taxon>Ascomycota</taxon>
        <taxon>Pezizomycotina</taxon>
        <taxon>Dothideomycetes</taxon>
        <taxon>Dothideomycetes incertae sedis</taxon>
        <taxon>Botryosphaeriales</taxon>
        <taxon>Phyllostictaceae</taxon>
        <taxon>Phyllosticta</taxon>
    </lineage>
</organism>
<evidence type="ECO:0000313" key="3">
    <source>
        <dbReference type="EMBL" id="KAK8235285.1"/>
    </source>
</evidence>
<proteinExistence type="predicted"/>
<evidence type="ECO:0000256" key="2">
    <source>
        <dbReference type="SAM" id="Phobius"/>
    </source>
</evidence>
<feature type="region of interest" description="Disordered" evidence="1">
    <location>
        <begin position="166"/>
        <end position="192"/>
    </location>
</feature>
<keyword evidence="2" id="KW-1133">Transmembrane helix</keyword>
<protein>
    <submittedName>
        <fullName evidence="3">Uncharacterized protein</fullName>
    </submittedName>
</protein>
<evidence type="ECO:0000256" key="1">
    <source>
        <dbReference type="SAM" id="MobiDB-lite"/>
    </source>
</evidence>
<keyword evidence="4" id="KW-1185">Reference proteome</keyword>
<feature type="compositionally biased region" description="Polar residues" evidence="1">
    <location>
        <begin position="175"/>
        <end position="186"/>
    </location>
</feature>
<evidence type="ECO:0000313" key="4">
    <source>
        <dbReference type="Proteomes" id="UP001492380"/>
    </source>
</evidence>
<keyword evidence="2" id="KW-0472">Membrane</keyword>
<dbReference type="Proteomes" id="UP001492380">
    <property type="component" value="Unassembled WGS sequence"/>
</dbReference>
<feature type="region of interest" description="Disordered" evidence="1">
    <location>
        <begin position="213"/>
        <end position="252"/>
    </location>
</feature>